<dbReference type="SUPFAM" id="SSF46955">
    <property type="entry name" value="Putative DNA-binding domain"/>
    <property type="match status" value="1"/>
</dbReference>
<proteinExistence type="predicted"/>
<protein>
    <submittedName>
        <fullName evidence="2">DNA binding domain, excisionase family</fullName>
    </submittedName>
</protein>
<dbReference type="Proteomes" id="UP000255284">
    <property type="component" value="Unassembled WGS sequence"/>
</dbReference>
<gene>
    <name evidence="2" type="ORF">NCTC11819_00584</name>
</gene>
<organism evidence="2 3">
    <name type="scientific">Mobiluncus mulieris</name>
    <dbReference type="NCBI Taxonomy" id="2052"/>
    <lineage>
        <taxon>Bacteria</taxon>
        <taxon>Bacillati</taxon>
        <taxon>Actinomycetota</taxon>
        <taxon>Actinomycetes</taxon>
        <taxon>Actinomycetales</taxon>
        <taxon>Actinomycetaceae</taxon>
        <taxon>Mobiluncus</taxon>
    </lineage>
</organism>
<feature type="domain" description="Helix-turn-helix" evidence="1">
    <location>
        <begin position="10"/>
        <end position="61"/>
    </location>
</feature>
<dbReference type="InterPro" id="IPR041657">
    <property type="entry name" value="HTH_17"/>
</dbReference>
<comment type="caution">
    <text evidence="2">The sequence shown here is derived from an EMBL/GenBank/DDBJ whole genome shotgun (WGS) entry which is preliminary data.</text>
</comment>
<reference evidence="2 3" key="1">
    <citation type="submission" date="2018-06" db="EMBL/GenBank/DDBJ databases">
        <authorList>
            <consortium name="Pathogen Informatics"/>
            <person name="Doyle S."/>
        </authorList>
    </citation>
    <scope>NUCLEOTIDE SEQUENCE [LARGE SCALE GENOMIC DNA]</scope>
    <source>
        <strain evidence="2 3">NCTC11819</strain>
    </source>
</reference>
<dbReference type="InterPro" id="IPR009061">
    <property type="entry name" value="DNA-bd_dom_put_sf"/>
</dbReference>
<evidence type="ECO:0000259" key="1">
    <source>
        <dbReference type="Pfam" id="PF12728"/>
    </source>
</evidence>
<evidence type="ECO:0000313" key="2">
    <source>
        <dbReference type="EMBL" id="STO16039.1"/>
    </source>
</evidence>
<dbReference type="Pfam" id="PF12728">
    <property type="entry name" value="HTH_17"/>
    <property type="match status" value="1"/>
</dbReference>
<accession>A0A378PBN9</accession>
<dbReference type="InterPro" id="IPR010093">
    <property type="entry name" value="SinI_DNA-bd"/>
</dbReference>
<dbReference type="NCBIfam" id="TIGR01764">
    <property type="entry name" value="excise"/>
    <property type="match status" value="1"/>
</dbReference>
<sequence>MYHDVMDFNFYTIADVADMLKVSPGAVRNLINNQELRAIQIGGRGLWRIEQSALEEYVQKQYAQSAERLEAGQVLLAD</sequence>
<dbReference type="EMBL" id="UGGQ01000006">
    <property type="protein sequence ID" value="STO16039.1"/>
    <property type="molecule type" value="Genomic_DNA"/>
</dbReference>
<dbReference type="AlphaFoldDB" id="A0A378PBN9"/>
<name>A0A378PBN9_9ACTO</name>
<evidence type="ECO:0000313" key="3">
    <source>
        <dbReference type="Proteomes" id="UP000255284"/>
    </source>
</evidence>
<dbReference type="GO" id="GO:0003677">
    <property type="term" value="F:DNA binding"/>
    <property type="evidence" value="ECO:0007669"/>
    <property type="project" value="InterPro"/>
</dbReference>